<comment type="cofactor">
    <cofactor evidence="7">
        <name>Zn(2+)</name>
        <dbReference type="ChEBI" id="CHEBI:29105"/>
    </cofactor>
    <text evidence="7">Binds 1 zinc ion per subunit.</text>
</comment>
<keyword evidence="4 7" id="KW-0378">Hydrolase</keyword>
<keyword evidence="6 7" id="KW-0482">Metalloprotease</keyword>
<organism evidence="8 9">
    <name type="scientific">Trypanosoma rangeli</name>
    <dbReference type="NCBI Taxonomy" id="5698"/>
    <lineage>
        <taxon>Eukaryota</taxon>
        <taxon>Discoba</taxon>
        <taxon>Euglenozoa</taxon>
        <taxon>Kinetoplastea</taxon>
        <taxon>Metakinetoplastina</taxon>
        <taxon>Trypanosomatida</taxon>
        <taxon>Trypanosomatidae</taxon>
        <taxon>Trypanosoma</taxon>
        <taxon>Herpetosoma</taxon>
    </lineage>
</organism>
<sequence length="238" mass="25222">MEEPMSWGNNSGCKFLDKPCSEKTPTTYPDMFCNKNDELSIRCMSNRQAIGVCTVDASLASSGEKETCSFVSTAGGEPQSFCAVKGTDILPGTLHGKGSWCLDAESLQVEAGDSSGYASVGGVCAQVQCAEGKAKVKYLGGSGFELCPKGGEIQVTALEHFKDGGKIKCPRYEEVCTVAANGSGLIFEWGEVELQRASTGSPHTSSNGGLPRGREMLTLTSRAVRRPPLASVPLRFFL</sequence>
<keyword evidence="5 7" id="KW-0862">Zinc</keyword>
<evidence type="ECO:0000256" key="4">
    <source>
        <dbReference type="ARBA" id="ARBA00022801"/>
    </source>
</evidence>
<dbReference type="Gene3D" id="2.10.55.10">
    <property type="entry name" value="Leishmanolysin domain 3"/>
    <property type="match status" value="1"/>
</dbReference>
<gene>
    <name evidence="8" type="ORF">TraAM80_08113</name>
</gene>
<comment type="caution">
    <text evidence="8">The sequence shown here is derived from an EMBL/GenBank/DDBJ whole genome shotgun (WGS) entry which is preliminary data.</text>
</comment>
<dbReference type="AlphaFoldDB" id="A0A3R7RCC3"/>
<dbReference type="EMBL" id="MKGL01000373">
    <property type="protein sequence ID" value="RNE99639.1"/>
    <property type="molecule type" value="Genomic_DNA"/>
</dbReference>
<dbReference type="InterPro" id="IPR001577">
    <property type="entry name" value="Peptidase_M8"/>
</dbReference>
<evidence type="ECO:0000313" key="8">
    <source>
        <dbReference type="EMBL" id="RNE99639.1"/>
    </source>
</evidence>
<dbReference type="Proteomes" id="UP000283634">
    <property type="component" value="Unassembled WGS sequence"/>
</dbReference>
<dbReference type="OrthoDB" id="527990at2759"/>
<name>A0A3R7RCC3_TRYRA</name>
<evidence type="ECO:0000256" key="1">
    <source>
        <dbReference type="ARBA" id="ARBA00005860"/>
    </source>
</evidence>
<dbReference type="EC" id="3.4.24.-" evidence="7"/>
<evidence type="ECO:0000256" key="6">
    <source>
        <dbReference type="ARBA" id="ARBA00023049"/>
    </source>
</evidence>
<evidence type="ECO:0000256" key="5">
    <source>
        <dbReference type="ARBA" id="ARBA00022833"/>
    </source>
</evidence>
<protein>
    <recommendedName>
        <fullName evidence="7">Leishmanolysin-like peptidase</fullName>
        <ecNumber evidence="7">3.4.24.-</ecNumber>
    </recommendedName>
</protein>
<proteinExistence type="inferred from homology"/>
<reference evidence="8 9" key="1">
    <citation type="journal article" date="2018" name="BMC Genomics">
        <title>Genomic comparison of Trypanosoma conorhini and Trypanosoma rangeli to Trypanosoma cruzi strains of high and low virulence.</title>
        <authorList>
            <person name="Bradwell K.R."/>
            <person name="Koparde V.N."/>
            <person name="Matveyev A.V."/>
            <person name="Serrano M.G."/>
            <person name="Alves J.M."/>
            <person name="Parikh H."/>
            <person name="Huang B."/>
            <person name="Lee V."/>
            <person name="Espinosa-Alvarez O."/>
            <person name="Ortiz P.A."/>
            <person name="Costa-Martins A.G."/>
            <person name="Teixeira M.M."/>
            <person name="Buck G.A."/>
        </authorList>
    </citation>
    <scope>NUCLEOTIDE SEQUENCE [LARGE SCALE GENOMIC DNA]</scope>
    <source>
        <strain evidence="8 9">AM80</strain>
    </source>
</reference>
<dbReference type="GeneID" id="40332046"/>
<keyword evidence="2 7" id="KW-0645">Protease</keyword>
<dbReference type="GO" id="GO:0046872">
    <property type="term" value="F:metal ion binding"/>
    <property type="evidence" value="ECO:0007669"/>
    <property type="project" value="UniProtKB-KW"/>
</dbReference>
<evidence type="ECO:0000256" key="7">
    <source>
        <dbReference type="RuleBase" id="RU366077"/>
    </source>
</evidence>
<comment type="similarity">
    <text evidence="1 7">Belongs to the peptidase M8 family.</text>
</comment>
<dbReference type="GO" id="GO:0004222">
    <property type="term" value="F:metalloendopeptidase activity"/>
    <property type="evidence" value="ECO:0007669"/>
    <property type="project" value="UniProtKB-UniRule"/>
</dbReference>
<dbReference type="Gene3D" id="2.30.34.10">
    <property type="entry name" value="Leishmanolysin domain 4"/>
    <property type="match status" value="1"/>
</dbReference>
<dbReference type="Pfam" id="PF01457">
    <property type="entry name" value="Peptidase_M8"/>
    <property type="match status" value="1"/>
</dbReference>
<evidence type="ECO:0000313" key="9">
    <source>
        <dbReference type="Proteomes" id="UP000283634"/>
    </source>
</evidence>
<dbReference type="GO" id="GO:0016020">
    <property type="term" value="C:membrane"/>
    <property type="evidence" value="ECO:0007669"/>
    <property type="project" value="InterPro"/>
</dbReference>
<evidence type="ECO:0000256" key="3">
    <source>
        <dbReference type="ARBA" id="ARBA00022723"/>
    </source>
</evidence>
<dbReference type="GO" id="GO:0006508">
    <property type="term" value="P:proteolysis"/>
    <property type="evidence" value="ECO:0007669"/>
    <property type="project" value="UniProtKB-KW"/>
</dbReference>
<dbReference type="RefSeq" id="XP_029235309.1">
    <property type="nucleotide sequence ID" value="XM_029384873.1"/>
</dbReference>
<keyword evidence="9" id="KW-1185">Reference proteome</keyword>
<evidence type="ECO:0000256" key="2">
    <source>
        <dbReference type="ARBA" id="ARBA00022670"/>
    </source>
</evidence>
<keyword evidence="3 7" id="KW-0479">Metal-binding</keyword>
<accession>A0A3R7RCC3</accession>
<dbReference type="SUPFAM" id="SSF55486">
    <property type="entry name" value="Metalloproteases ('zincins'), catalytic domain"/>
    <property type="match status" value="1"/>
</dbReference>
<dbReference type="VEuPathDB" id="TriTrypDB:TRSC58_07166"/>
<dbReference type="GO" id="GO:0007155">
    <property type="term" value="P:cell adhesion"/>
    <property type="evidence" value="ECO:0007669"/>
    <property type="project" value="InterPro"/>
</dbReference>